<sequence>MSEIGELSKKITFLESRIAFQDQTIEDLNKTITDQWDEFNKLRREISRLNGQVQEMQSSKDGLGQDELPPHY</sequence>
<dbReference type="HAMAP" id="MF_00715">
    <property type="entry name" value="SlyX"/>
    <property type="match status" value="1"/>
</dbReference>
<dbReference type="Pfam" id="PF04102">
    <property type="entry name" value="SlyX"/>
    <property type="match status" value="1"/>
</dbReference>
<feature type="region of interest" description="Disordered" evidence="1">
    <location>
        <begin position="50"/>
        <end position="72"/>
    </location>
</feature>
<protein>
    <recommendedName>
        <fullName evidence="3">Protein SlyX homolog</fullName>
    </recommendedName>
</protein>
<dbReference type="AlphaFoldDB" id="A0A3B0TZM6"/>
<proteinExistence type="inferred from homology"/>
<dbReference type="EMBL" id="UOEQ01000403">
    <property type="protein sequence ID" value="VAW22210.1"/>
    <property type="molecule type" value="Genomic_DNA"/>
</dbReference>
<organism evidence="2">
    <name type="scientific">hydrothermal vent metagenome</name>
    <dbReference type="NCBI Taxonomy" id="652676"/>
    <lineage>
        <taxon>unclassified sequences</taxon>
        <taxon>metagenomes</taxon>
        <taxon>ecological metagenomes</taxon>
    </lineage>
</organism>
<dbReference type="InterPro" id="IPR007236">
    <property type="entry name" value="SlyX"/>
</dbReference>
<evidence type="ECO:0000313" key="2">
    <source>
        <dbReference type="EMBL" id="VAW22210.1"/>
    </source>
</evidence>
<dbReference type="PANTHER" id="PTHR36508">
    <property type="entry name" value="PROTEIN SLYX"/>
    <property type="match status" value="1"/>
</dbReference>
<feature type="compositionally biased region" description="Polar residues" evidence="1">
    <location>
        <begin position="50"/>
        <end position="60"/>
    </location>
</feature>
<name>A0A3B0TZM6_9ZZZZ</name>
<evidence type="ECO:0008006" key="3">
    <source>
        <dbReference type="Google" id="ProtNLM"/>
    </source>
</evidence>
<evidence type="ECO:0000256" key="1">
    <source>
        <dbReference type="SAM" id="MobiDB-lite"/>
    </source>
</evidence>
<reference evidence="2" key="1">
    <citation type="submission" date="2018-06" db="EMBL/GenBank/DDBJ databases">
        <authorList>
            <person name="Zhirakovskaya E."/>
        </authorList>
    </citation>
    <scope>NUCLEOTIDE SEQUENCE</scope>
</reference>
<dbReference type="Gene3D" id="1.20.5.300">
    <property type="match status" value="1"/>
</dbReference>
<accession>A0A3B0TZM6</accession>
<gene>
    <name evidence="2" type="ORF">MNBD_ALPHA11-475</name>
</gene>
<dbReference type="PANTHER" id="PTHR36508:SF1">
    <property type="entry name" value="PROTEIN SLYX"/>
    <property type="match status" value="1"/>
</dbReference>